<comment type="caution">
    <text evidence="2">The sequence shown here is derived from an EMBL/GenBank/DDBJ whole genome shotgun (WGS) entry which is preliminary data.</text>
</comment>
<sequence length="594" mass="63879">MLPAATCVAYRPSRMNHAARLLCALAGLALLAGPSACGRKERPWTERPLKQRPVPLGPTLRLPIPETLPEGAPAPLLLPERRVGARGDTSTLPVDGDFERPLRGAILPGEDGALRFVPHAARSVAPVGDGTWFVVASPTGLWLHETRTLAMRVRLVPSPVLDVAASPDGATIAYAIDTSDKKVRVEVVSFPSLAPVASFPEVAYPRRMRFSADGARVVIAGAYVNLLDITSRESRVVGSDSNDVFPMPGRPDQVAVASNRDTIDIYGYGVSKPSSYESVFDSTSAMNVYRATHGGMARDQRAVTFDPVTGILAGGGDDNRLWRFSGERLLDVFELGGNIIDAACCTGKAPSERTAYFAVDNFSVAAVRLQDGKVGPWLSGINTHGTDWIAVRLSLLSDDELLVAGAGRLARWEPAHRALVVSHDYMAMHFQVSASSRQDTLFVGCDGPTRERCAVEHVAHGAPAADVATARVGEVALEKIEQVLALEGGFFALIGVKNNHLAVVFVKPGTRPDPPIEVPGSAPTLKKELYAVRARDGAVAFYDIDAQIFEVTRNPQDARLLGQAPRDNPGRVVWDEEAGCWVRTDDAGRRVELR</sequence>
<accession>A0A4U1IXW9</accession>
<evidence type="ECO:0000256" key="1">
    <source>
        <dbReference type="SAM" id="MobiDB-lite"/>
    </source>
</evidence>
<dbReference type="OrthoDB" id="9776991at2"/>
<gene>
    <name evidence="2" type="ORF">E8A74_37760</name>
</gene>
<dbReference type="RefSeq" id="WP_136933961.1">
    <property type="nucleotide sequence ID" value="NZ_SSMQ01000056.1"/>
</dbReference>
<reference evidence="2 3" key="1">
    <citation type="submission" date="2019-04" db="EMBL/GenBank/DDBJ databases">
        <authorList>
            <person name="Li Y."/>
            <person name="Wang J."/>
        </authorList>
    </citation>
    <scope>NUCLEOTIDE SEQUENCE [LARGE SCALE GENOMIC DNA]</scope>
    <source>
        <strain evidence="2 3">DSM 14668</strain>
    </source>
</reference>
<feature type="compositionally biased region" description="Basic and acidic residues" evidence="1">
    <location>
        <begin position="40"/>
        <end position="49"/>
    </location>
</feature>
<keyword evidence="3" id="KW-1185">Reference proteome</keyword>
<evidence type="ECO:0000313" key="2">
    <source>
        <dbReference type="EMBL" id="TKC99478.1"/>
    </source>
</evidence>
<dbReference type="SUPFAM" id="SSF82171">
    <property type="entry name" value="DPP6 N-terminal domain-like"/>
    <property type="match status" value="1"/>
</dbReference>
<dbReference type="EMBL" id="SSMQ01000056">
    <property type="protein sequence ID" value="TKC99478.1"/>
    <property type="molecule type" value="Genomic_DNA"/>
</dbReference>
<proteinExistence type="predicted"/>
<evidence type="ECO:0008006" key="4">
    <source>
        <dbReference type="Google" id="ProtNLM"/>
    </source>
</evidence>
<dbReference type="InterPro" id="IPR015943">
    <property type="entry name" value="WD40/YVTN_repeat-like_dom_sf"/>
</dbReference>
<dbReference type="AlphaFoldDB" id="A0A4U1IXW9"/>
<evidence type="ECO:0000313" key="3">
    <source>
        <dbReference type="Proteomes" id="UP000309215"/>
    </source>
</evidence>
<protein>
    <recommendedName>
        <fullName evidence="4">WD40 repeat domain-containing protein</fullName>
    </recommendedName>
</protein>
<feature type="region of interest" description="Disordered" evidence="1">
    <location>
        <begin position="40"/>
        <end position="61"/>
    </location>
</feature>
<organism evidence="2 3">
    <name type="scientific">Polyangium fumosum</name>
    <dbReference type="NCBI Taxonomy" id="889272"/>
    <lineage>
        <taxon>Bacteria</taxon>
        <taxon>Pseudomonadati</taxon>
        <taxon>Myxococcota</taxon>
        <taxon>Polyangia</taxon>
        <taxon>Polyangiales</taxon>
        <taxon>Polyangiaceae</taxon>
        <taxon>Polyangium</taxon>
    </lineage>
</organism>
<dbReference type="Gene3D" id="2.130.10.10">
    <property type="entry name" value="YVTN repeat-like/Quinoprotein amine dehydrogenase"/>
    <property type="match status" value="1"/>
</dbReference>
<name>A0A4U1IXW9_9BACT</name>
<dbReference type="Proteomes" id="UP000309215">
    <property type="component" value="Unassembled WGS sequence"/>
</dbReference>